<organism evidence="5 6">
    <name type="scientific">Methanobacterium paludis (strain DSM 25820 / JCM 18151 / SWAN1)</name>
    <dbReference type="NCBI Taxonomy" id="868131"/>
    <lineage>
        <taxon>Archaea</taxon>
        <taxon>Methanobacteriati</taxon>
        <taxon>Methanobacteriota</taxon>
        <taxon>Methanomada group</taxon>
        <taxon>Methanobacteria</taxon>
        <taxon>Methanobacteriales</taxon>
        <taxon>Methanobacteriaceae</taxon>
        <taxon>Methanobacterium</taxon>
    </lineage>
</organism>
<dbReference type="KEGG" id="mew:MSWAN_0929"/>
<dbReference type="eggNOG" id="arCOG01383">
    <property type="taxonomic scope" value="Archaea"/>
</dbReference>
<accession>F6D2M0</accession>
<dbReference type="Pfam" id="PF00535">
    <property type="entry name" value="Glycos_transf_2"/>
    <property type="match status" value="2"/>
</dbReference>
<evidence type="ECO:0000259" key="4">
    <source>
        <dbReference type="Pfam" id="PF00535"/>
    </source>
</evidence>
<proteinExistence type="inferred from homology"/>
<evidence type="ECO:0000256" key="3">
    <source>
        <dbReference type="ARBA" id="ARBA00022679"/>
    </source>
</evidence>
<dbReference type="InterPro" id="IPR029044">
    <property type="entry name" value="Nucleotide-diphossugar_trans"/>
</dbReference>
<keyword evidence="3 5" id="KW-0808">Transferase</keyword>
<comment type="similarity">
    <text evidence="1">Belongs to the glycosyltransferase 2 family.</text>
</comment>
<feature type="domain" description="Glycosyltransferase 2-like" evidence="4">
    <location>
        <begin position="108"/>
        <end position="196"/>
    </location>
</feature>
<evidence type="ECO:0000313" key="5">
    <source>
        <dbReference type="EMBL" id="AEG17954.1"/>
    </source>
</evidence>
<dbReference type="Gene3D" id="3.90.550.10">
    <property type="entry name" value="Spore Coat Polysaccharide Biosynthesis Protein SpsA, Chain A"/>
    <property type="match status" value="1"/>
</dbReference>
<dbReference type="OrthoDB" id="46222at2157"/>
<dbReference type="PANTHER" id="PTHR43179">
    <property type="entry name" value="RHAMNOSYLTRANSFERASE WBBL"/>
    <property type="match status" value="1"/>
</dbReference>
<feature type="domain" description="Glycosyltransferase 2-like" evidence="4">
    <location>
        <begin position="12"/>
        <end position="76"/>
    </location>
</feature>
<dbReference type="Proteomes" id="UP000009231">
    <property type="component" value="Chromosome"/>
</dbReference>
<dbReference type="GO" id="GO:0016757">
    <property type="term" value="F:glycosyltransferase activity"/>
    <property type="evidence" value="ECO:0007669"/>
    <property type="project" value="UniProtKB-KW"/>
</dbReference>
<keyword evidence="6" id="KW-1185">Reference proteome</keyword>
<dbReference type="GeneID" id="10668431"/>
<evidence type="ECO:0000256" key="1">
    <source>
        <dbReference type="ARBA" id="ARBA00006739"/>
    </source>
</evidence>
<dbReference type="EMBL" id="CP002772">
    <property type="protein sequence ID" value="AEG17954.1"/>
    <property type="molecule type" value="Genomic_DNA"/>
</dbReference>
<name>F6D2M0_METPW</name>
<dbReference type="STRING" id="868131.MSWAN_0929"/>
<dbReference type="HOGENOM" id="CLU_023845_4_1_2"/>
<keyword evidence="2" id="KW-0328">Glycosyltransferase</keyword>
<dbReference type="PANTHER" id="PTHR43179:SF12">
    <property type="entry name" value="GALACTOFURANOSYLTRANSFERASE GLFT2"/>
    <property type="match status" value="1"/>
</dbReference>
<gene>
    <name evidence="5" type="ordered locus">MSWAN_0929</name>
</gene>
<dbReference type="RefSeq" id="WP_013825456.1">
    <property type="nucleotide sequence ID" value="NC_015574.1"/>
</dbReference>
<evidence type="ECO:0000256" key="2">
    <source>
        <dbReference type="ARBA" id="ARBA00022676"/>
    </source>
</evidence>
<dbReference type="AlphaFoldDB" id="F6D2M0"/>
<reference evidence="5 6" key="1">
    <citation type="journal article" date="2014" name="Int. J. Syst. Evol. Microbiol.">
        <title>Methanobacterium paludis sp. nov. and a novel strain of Methanobacterium lacus isolated from northern peatlands.</title>
        <authorList>
            <person name="Cadillo-Quiroz H."/>
            <person name="Brauer S.L."/>
            <person name="Goodson N."/>
            <person name="Yavitt J.B."/>
            <person name="Zinder S.H."/>
        </authorList>
    </citation>
    <scope>NUCLEOTIDE SEQUENCE [LARGE SCALE GENOMIC DNA]</scope>
    <source>
        <strain evidence="6">DSM 25820 / JCM 18151 / SWAN1</strain>
    </source>
</reference>
<evidence type="ECO:0000313" key="6">
    <source>
        <dbReference type="Proteomes" id="UP000009231"/>
    </source>
</evidence>
<dbReference type="CDD" id="cd04186">
    <property type="entry name" value="GT_2_like_c"/>
    <property type="match status" value="1"/>
</dbReference>
<protein>
    <submittedName>
        <fullName evidence="5">Glycosyl transferase family 2</fullName>
    </submittedName>
</protein>
<sequence length="338" mass="38716">MSFSDDVPRVAVIILNWNGWEDTIECLESLYQINYPNYQVILVDNASTDDSIQKIKEYCQGTLKPQSKFYTYQTKNKPIKITEYSTEESEAFNGACKTALPKTELHPNKNMILIKNTKNYGFAEGNNIGIRYALRSLNQDYTLLLNNDTVVDKNFLTELVKTAESSAEIGVVGPKIYYYDTNGRTDMASNIGGVVDLSNFPGYYDLSDVNPAEKYKGILECDWVSGAALMMKTRDIPIKLLNKELFFGMEDIDLCIKLRECGYKVVSNLNSKIWHKTSVSRKKKNLIRRTFSEISTSLKFLKTHQKFYYSHLPLYIAQIMKINLMLLIKKILRTIKGT</sequence>
<dbReference type="SUPFAM" id="SSF53448">
    <property type="entry name" value="Nucleotide-diphospho-sugar transferases"/>
    <property type="match status" value="1"/>
</dbReference>
<dbReference type="InterPro" id="IPR001173">
    <property type="entry name" value="Glyco_trans_2-like"/>
</dbReference>